<keyword evidence="1 3" id="KW-0732">Signal</keyword>
<feature type="signal peptide" evidence="3">
    <location>
        <begin position="1"/>
        <end position="23"/>
    </location>
</feature>
<keyword evidence="6" id="KW-1185">Reference proteome</keyword>
<feature type="chain" id="PRO_5045234482" description="Fibronectin type-III domain-containing protein" evidence="3">
    <location>
        <begin position="24"/>
        <end position="578"/>
    </location>
</feature>
<evidence type="ECO:0000313" key="6">
    <source>
        <dbReference type="Proteomes" id="UP001163336"/>
    </source>
</evidence>
<evidence type="ECO:0000256" key="1">
    <source>
        <dbReference type="ARBA" id="ARBA00022729"/>
    </source>
</evidence>
<dbReference type="InterPro" id="IPR010126">
    <property type="entry name" value="Esterase_phb"/>
</dbReference>
<dbReference type="InterPro" id="IPR013783">
    <property type="entry name" value="Ig-like_fold"/>
</dbReference>
<dbReference type="SMART" id="SM00060">
    <property type="entry name" value="FN3"/>
    <property type="match status" value="1"/>
</dbReference>
<dbReference type="InterPro" id="IPR003961">
    <property type="entry name" value="FN3_dom"/>
</dbReference>
<dbReference type="PANTHER" id="PTHR43037:SF1">
    <property type="entry name" value="BLL1128 PROTEIN"/>
    <property type="match status" value="1"/>
</dbReference>
<evidence type="ECO:0000313" key="5">
    <source>
        <dbReference type="EMBL" id="BDT56589.1"/>
    </source>
</evidence>
<name>A0ABN6T2W1_9BURK</name>
<dbReference type="Pfam" id="PF10503">
    <property type="entry name" value="Esterase_PHB"/>
    <property type="match status" value="1"/>
</dbReference>
<sequence>MACMFKRAAFAAACLALAIPASAQLQAGPGAWSANQTWATDTANGGALTGYYYWPATAPLLDGKRALVLVLHGCAQTAANDVIASSSDAGYNWKAAADQYGAVILAPNATGNLYGAHCWDWAATNRSRSYGHNAVLLDLINRFVSNPQYAIDPKQIYVTGLSSGGAKTMVMGCVAPDVFAGIGINAGPAPTVSTSQIGTVPSGTTSSSVAGSCSSWAGSNASHFATQVTGVVWGTNDYTVAQAYGPLNAAAMRQVYGGSYTKGAAVTVPTGGSNVPYLDSNGKLRTSEIVVTGMGHAWPAGTGGQNSNYVDATKVNYPAFVMDFWFKNNLRVARAAAPVMSACSASVSGSTITVNGAATDPAGGIGSYRVVLNGPSPVDDSAAGSGASFSKAYAARADGYYSGTVTATNNTTGLTSNACSIPQFLVGTAPALQPPAGLAAGERTANSIALSWNAANGATGYNLYRNGTKLNGTPLAGTGYLDAGLAAATSYTYQVSATGNGGVESAKSASVTASTTSGFVCTTATASNYAHVTAGRAHDGGGYALANGSNQNMGLNNTFYTTTLAQTAAGYYVIGNCP</sequence>
<dbReference type="PROSITE" id="PS50853">
    <property type="entry name" value="FN3"/>
    <property type="match status" value="1"/>
</dbReference>
<dbReference type="InterPro" id="IPR050955">
    <property type="entry name" value="Plant_Biomass_Hydrol_Est"/>
</dbReference>
<organism evidence="5 6">
    <name type="scientific">Massilia varians</name>
    <dbReference type="NCBI Taxonomy" id="457921"/>
    <lineage>
        <taxon>Bacteria</taxon>
        <taxon>Pseudomonadati</taxon>
        <taxon>Pseudomonadota</taxon>
        <taxon>Betaproteobacteria</taxon>
        <taxon>Burkholderiales</taxon>
        <taxon>Oxalobacteraceae</taxon>
        <taxon>Telluria group</taxon>
        <taxon>Massilia</taxon>
    </lineage>
</organism>
<dbReference type="Proteomes" id="UP001163336">
    <property type="component" value="Chromosome"/>
</dbReference>
<gene>
    <name evidence="5" type="ORF">MasN3_00830</name>
</gene>
<proteinExistence type="predicted"/>
<dbReference type="EMBL" id="AP026966">
    <property type="protein sequence ID" value="BDT56589.1"/>
    <property type="molecule type" value="Genomic_DNA"/>
</dbReference>
<protein>
    <recommendedName>
        <fullName evidence="4">Fibronectin type-III domain-containing protein</fullName>
    </recommendedName>
</protein>
<dbReference type="SUPFAM" id="SSF53474">
    <property type="entry name" value="alpha/beta-Hydrolases"/>
    <property type="match status" value="2"/>
</dbReference>
<dbReference type="SUPFAM" id="SSF49265">
    <property type="entry name" value="Fibronectin type III"/>
    <property type="match status" value="1"/>
</dbReference>
<dbReference type="InterPro" id="IPR036116">
    <property type="entry name" value="FN3_sf"/>
</dbReference>
<evidence type="ECO:0000259" key="4">
    <source>
        <dbReference type="PROSITE" id="PS50853"/>
    </source>
</evidence>
<reference evidence="5" key="1">
    <citation type="submission" date="2022-11" db="EMBL/GenBank/DDBJ databases">
        <title>Isolation and characterization of PLA-degrading bacterium Massilia sp. from Antarctic soil.</title>
        <authorList>
            <person name="Sato K."/>
            <person name="Gomez-Fuentes C."/>
            <person name="Ahmad S.A."/>
            <person name="Zulkharnain A."/>
        </authorList>
    </citation>
    <scope>NUCLEOTIDE SEQUENCE</scope>
    <source>
        <strain evidence="5">N-3</strain>
    </source>
</reference>
<dbReference type="NCBIfam" id="TIGR01840">
    <property type="entry name" value="esterase_phb"/>
    <property type="match status" value="1"/>
</dbReference>
<feature type="domain" description="Fibronectin type-III" evidence="4">
    <location>
        <begin position="434"/>
        <end position="518"/>
    </location>
</feature>
<keyword evidence="2" id="KW-0378">Hydrolase</keyword>
<dbReference type="Gene3D" id="2.60.40.10">
    <property type="entry name" value="Immunoglobulins"/>
    <property type="match status" value="1"/>
</dbReference>
<dbReference type="RefSeq" id="WP_281911330.1">
    <property type="nucleotide sequence ID" value="NZ_AP026966.1"/>
</dbReference>
<evidence type="ECO:0000256" key="2">
    <source>
        <dbReference type="ARBA" id="ARBA00022801"/>
    </source>
</evidence>
<dbReference type="InterPro" id="IPR029058">
    <property type="entry name" value="AB_hydrolase_fold"/>
</dbReference>
<accession>A0ABN6T2W1</accession>
<dbReference type="Gene3D" id="3.40.50.1820">
    <property type="entry name" value="alpha/beta hydrolase"/>
    <property type="match status" value="1"/>
</dbReference>
<dbReference type="PANTHER" id="PTHR43037">
    <property type="entry name" value="UNNAMED PRODUCT-RELATED"/>
    <property type="match status" value="1"/>
</dbReference>
<evidence type="ECO:0000256" key="3">
    <source>
        <dbReference type="SAM" id="SignalP"/>
    </source>
</evidence>